<feature type="domain" description="Prepilin type IV endopeptidase peptidase" evidence="2">
    <location>
        <begin position="4"/>
        <end position="108"/>
    </location>
</feature>
<feature type="transmembrane region" description="Helical" evidence="1">
    <location>
        <begin position="80"/>
        <end position="110"/>
    </location>
</feature>
<feature type="transmembrane region" description="Helical" evidence="1">
    <location>
        <begin position="26"/>
        <end position="45"/>
    </location>
</feature>
<accession>A0ABY5GIR3</accession>
<keyword evidence="1" id="KW-0472">Membrane</keyword>
<feature type="transmembrane region" description="Helical" evidence="1">
    <location>
        <begin position="52"/>
        <end position="74"/>
    </location>
</feature>
<dbReference type="RefSeq" id="WP_255389918.1">
    <property type="nucleotide sequence ID" value="NZ_CP101508.1"/>
</dbReference>
<evidence type="ECO:0000259" key="2">
    <source>
        <dbReference type="Pfam" id="PF01478"/>
    </source>
</evidence>
<keyword evidence="1" id="KW-0812">Transmembrane</keyword>
<keyword evidence="1" id="KW-1133">Transmembrane helix</keyword>
<dbReference type="InterPro" id="IPR000045">
    <property type="entry name" value="Prepilin_IV_endopep_pep"/>
</dbReference>
<dbReference type="Proteomes" id="UP001057998">
    <property type="component" value="Chromosome 1"/>
</dbReference>
<evidence type="ECO:0000313" key="3">
    <source>
        <dbReference type="EMBL" id="UTV28599.1"/>
    </source>
</evidence>
<dbReference type="EC" id="3.4.23.43" evidence="3"/>
<dbReference type="Pfam" id="PF01478">
    <property type="entry name" value="Peptidase_A24"/>
    <property type="match status" value="1"/>
</dbReference>
<keyword evidence="3" id="KW-0378">Hydrolase</keyword>
<proteinExistence type="predicted"/>
<keyword evidence="4" id="KW-1185">Reference proteome</keyword>
<organism evidence="3 4">
    <name type="scientific">Photobacterium atrarenae</name>
    <dbReference type="NCBI Taxonomy" id="865757"/>
    <lineage>
        <taxon>Bacteria</taxon>
        <taxon>Pseudomonadati</taxon>
        <taxon>Pseudomonadota</taxon>
        <taxon>Gammaproteobacteria</taxon>
        <taxon>Vibrionales</taxon>
        <taxon>Vibrionaceae</taxon>
        <taxon>Photobacterium</taxon>
    </lineage>
</organism>
<dbReference type="GO" id="GO:0004190">
    <property type="term" value="F:aspartic-type endopeptidase activity"/>
    <property type="evidence" value="ECO:0007669"/>
    <property type="project" value="UniProtKB-EC"/>
</dbReference>
<protein>
    <submittedName>
        <fullName evidence="3">Prepilin peptidase</fullName>
        <ecNumber evidence="3">3.4.23.43</ecNumber>
    </submittedName>
</protein>
<dbReference type="Gene3D" id="1.20.120.1220">
    <property type="match status" value="1"/>
</dbReference>
<dbReference type="EMBL" id="CP101508">
    <property type="protein sequence ID" value="UTV28599.1"/>
    <property type="molecule type" value="Genomic_DNA"/>
</dbReference>
<evidence type="ECO:0000256" key="1">
    <source>
        <dbReference type="SAM" id="Phobius"/>
    </source>
</evidence>
<sequence length="136" mass="15108">MISILYSLLAIAAVSDLKYSKVSNEITLMILICALIMIVFEHSLMPDQSYQFSVMALVMTLLVCLPGFIYKVFGAADVKILLIISLLTPLSLMLDILLYAFIAFMLYWCIAVRDTKVHAPFIPSLLVGMGIAVWLA</sequence>
<evidence type="ECO:0000313" key="4">
    <source>
        <dbReference type="Proteomes" id="UP001057998"/>
    </source>
</evidence>
<reference evidence="3" key="1">
    <citation type="submission" date="2022-07" db="EMBL/GenBank/DDBJ databases">
        <title>Genome sequencing of Photobacterium atrarenae GJH2-4.</title>
        <authorList>
            <person name="Park S.-J."/>
        </authorList>
    </citation>
    <scope>NUCLEOTIDE SEQUENCE</scope>
    <source>
        <strain evidence="3">GJH2-4</strain>
    </source>
</reference>
<feature type="transmembrane region" description="Helical" evidence="1">
    <location>
        <begin position="117"/>
        <end position="135"/>
    </location>
</feature>
<gene>
    <name evidence="3" type="ORF">NNL38_04965</name>
</gene>
<name>A0ABY5GIR3_9GAMM</name>